<dbReference type="AlphaFoldDB" id="A0A420HXA4"/>
<dbReference type="Proteomes" id="UP000286134">
    <property type="component" value="Unassembled WGS sequence"/>
</dbReference>
<dbReference type="GO" id="GO:0005737">
    <property type="term" value="C:cytoplasm"/>
    <property type="evidence" value="ECO:0007669"/>
    <property type="project" value="TreeGrafter"/>
</dbReference>
<gene>
    <name evidence="1" type="ORF">OnM2_036005</name>
</gene>
<proteinExistence type="predicted"/>
<dbReference type="PANTHER" id="PTHR28086:SF1">
    <property type="entry name" value="CU(2+) SUPPRESSING AND BLEOMYCIN SENSITIVE PROTEIN 1"/>
    <property type="match status" value="1"/>
</dbReference>
<dbReference type="OrthoDB" id="2011986at2759"/>
<sequence>MMSTLDSSPLIDCREESIYEDLVQLRDELTVLKQDRSTYIRFPDVIAFYNRTVKLAEFIGDTSMIKSKKGNQVDQILDSCFKLLSLFFMTTGRNNEAPAVYALLSTIKRLLDHLIEADLYSNKDLMHISVTLDRLQEVVKKSHGSYSDKLTTLLTSRIDYCQSCLTKLRSRLAEIHEDLHPIYENLICISRLISSANTRTNVGLSEIQKLKNQLVKIDHQRSEGHFVHTNGQKIKGSLELGELLDYCFAWTDMALKQEGKMPEPFIDTYKTLLGIRNKLANISLTQAWSLREADLYDFQKELEEIDDGRVNGKFLDVNGNPAESYVQRTFLYLIRRSYSYIYYLMVASEPVSEELLPVFNQLQTLKRCLIEVKNLGGLSSIRELYPYSMKLNSIDSMRVDGKFHVGNDVPEGQGSVTELLEQCYELSYQLQVEVDGNSDETS</sequence>
<dbReference type="EMBL" id="MCFK01003678">
    <property type="protein sequence ID" value="RKF62030.1"/>
    <property type="molecule type" value="Genomic_DNA"/>
</dbReference>
<dbReference type="Pfam" id="PF10303">
    <property type="entry name" value="DUF2408"/>
    <property type="match status" value="2"/>
</dbReference>
<reference evidence="1 2" key="1">
    <citation type="journal article" date="2018" name="BMC Genomics">
        <title>Comparative genome analyses reveal sequence features reflecting distinct modes of host-adaptation between dicot and monocot powdery mildew.</title>
        <authorList>
            <person name="Wu Y."/>
            <person name="Ma X."/>
            <person name="Pan Z."/>
            <person name="Kale S.D."/>
            <person name="Song Y."/>
            <person name="King H."/>
            <person name="Zhang Q."/>
            <person name="Presley C."/>
            <person name="Deng X."/>
            <person name="Wei C.I."/>
            <person name="Xiao S."/>
        </authorList>
    </citation>
    <scope>NUCLEOTIDE SEQUENCE [LARGE SCALE GENOMIC DNA]</scope>
    <source>
        <strain evidence="1">UMSG2</strain>
    </source>
</reference>
<evidence type="ECO:0000313" key="1">
    <source>
        <dbReference type="EMBL" id="RKF62030.1"/>
    </source>
</evidence>
<accession>A0A420HXA4</accession>
<organism evidence="1 2">
    <name type="scientific">Erysiphe neolycopersici</name>
    <dbReference type="NCBI Taxonomy" id="212602"/>
    <lineage>
        <taxon>Eukaryota</taxon>
        <taxon>Fungi</taxon>
        <taxon>Dikarya</taxon>
        <taxon>Ascomycota</taxon>
        <taxon>Pezizomycotina</taxon>
        <taxon>Leotiomycetes</taxon>
        <taxon>Erysiphales</taxon>
        <taxon>Erysiphaceae</taxon>
        <taxon>Erysiphe</taxon>
    </lineage>
</organism>
<dbReference type="InterPro" id="IPR018810">
    <property type="entry name" value="UPF0662"/>
</dbReference>
<keyword evidence="2" id="KW-1185">Reference proteome</keyword>
<comment type="caution">
    <text evidence="1">The sequence shown here is derived from an EMBL/GenBank/DDBJ whole genome shotgun (WGS) entry which is preliminary data.</text>
</comment>
<evidence type="ECO:0000313" key="2">
    <source>
        <dbReference type="Proteomes" id="UP000286134"/>
    </source>
</evidence>
<name>A0A420HXA4_9PEZI</name>
<dbReference type="PANTHER" id="PTHR28086">
    <property type="entry name" value="UPF0662 PROTEIN YPL260W"/>
    <property type="match status" value="1"/>
</dbReference>
<dbReference type="STRING" id="212602.A0A420HXA4"/>
<protein>
    <submittedName>
        <fullName evidence="1">UPF0662 protein C30C2.08</fullName>
    </submittedName>
</protein>
<dbReference type="GO" id="GO:0005634">
    <property type="term" value="C:nucleus"/>
    <property type="evidence" value="ECO:0007669"/>
    <property type="project" value="TreeGrafter"/>
</dbReference>